<evidence type="ECO:0000313" key="7">
    <source>
        <dbReference type="EMBL" id="KAK8849032.1"/>
    </source>
</evidence>
<sequence length="480" mass="51017">MQALPRRAGARSATTAAAALRRSIARPETRSSSPFVCSSCLATPTRTFSSSQRCNNDSTTKTHSPPAPSSPPPSSGYAALPSRRVISVSGVDAAKFLQGMVTSNMTDLTTTARRPLPAGFYTGFLQSTGRVLYDVFIYPDTLGLGGGAAEPMGTPDAPLPTESFLIECDDAQTGAVMRHIKKYKLRSKFKFRALEPEECMVWQVWNDATFAAQNGSSEAGAEEGQKNAANLLLPDQQGKIILRDPRSPTMGLRVLGPAGTSGAALPSVQAEQSSADAYRIRRYLDGVAEGAAEIQRDTALPLEANMDVMGGIDFRKGCYLGQELTIRTKHRGVVRKRILPIVLYGENDAAPERLEYKPSATTTDTGEGGDGLSSLSAAEVPNYVSIGRTGGRKGRSAGVFLDGVGNIGLGLCRLQMMTDVQLPGEAAEAAPFDPSKEFLVQWGGGEEEGSPAAQKLKIKAFVPEWLRSKLNEGNGGASHS</sequence>
<dbReference type="Proteomes" id="UP001390339">
    <property type="component" value="Unassembled WGS sequence"/>
</dbReference>
<evidence type="ECO:0000256" key="4">
    <source>
        <dbReference type="ARBA" id="ARBA00093447"/>
    </source>
</evidence>
<dbReference type="Gene3D" id="3.30.1360.120">
    <property type="entry name" value="Probable tRNA modification gtpase trme, domain 1"/>
    <property type="match status" value="1"/>
</dbReference>
<dbReference type="EMBL" id="JAPCWZ010000010">
    <property type="protein sequence ID" value="KAK8849032.1"/>
    <property type="molecule type" value="Genomic_DNA"/>
</dbReference>
<keyword evidence="7" id="KW-0808">Transferase</keyword>
<comment type="caution">
    <text evidence="7">The sequence shown here is derived from an EMBL/GenBank/DDBJ whole genome shotgun (WGS) entry which is preliminary data.</text>
</comment>
<keyword evidence="3" id="KW-0496">Mitochondrion</keyword>
<feature type="region of interest" description="Disordered" evidence="6">
    <location>
        <begin position="1"/>
        <end position="78"/>
    </location>
</feature>
<proteinExistence type="inferred from homology"/>
<evidence type="ECO:0000256" key="5">
    <source>
        <dbReference type="ARBA" id="ARBA00093637"/>
    </source>
</evidence>
<dbReference type="NCBIfam" id="TIGR03317">
    <property type="entry name" value="ygfZ_signature"/>
    <property type="match status" value="1"/>
</dbReference>
<dbReference type="InterPro" id="IPR017703">
    <property type="entry name" value="YgfZ/GCV_T_CS"/>
</dbReference>
<feature type="compositionally biased region" description="Polar residues" evidence="6">
    <location>
        <begin position="30"/>
        <end position="63"/>
    </location>
</feature>
<protein>
    <recommendedName>
        <fullName evidence="5">Iron-sulfur cluster assembly factor IBA57 homolog, mitochondrial</fullName>
    </recommendedName>
</protein>
<evidence type="ECO:0000256" key="3">
    <source>
        <dbReference type="ARBA" id="ARBA00023128"/>
    </source>
</evidence>
<accession>A0ABR2HMY9</accession>
<evidence type="ECO:0000256" key="6">
    <source>
        <dbReference type="SAM" id="MobiDB-lite"/>
    </source>
</evidence>
<keyword evidence="8" id="KW-1185">Reference proteome</keyword>
<dbReference type="InterPro" id="IPR027266">
    <property type="entry name" value="TrmE/GcvT-like"/>
</dbReference>
<feature type="compositionally biased region" description="Pro residues" evidence="6">
    <location>
        <begin position="65"/>
        <end position="74"/>
    </location>
</feature>
<comment type="similarity">
    <text evidence="4">Belongs to the GcvT family. CAF17/IBA57 subfamily.</text>
</comment>
<dbReference type="PANTHER" id="PTHR22602">
    <property type="entry name" value="TRANSFERASE CAF17, MITOCHONDRIAL-RELATED"/>
    <property type="match status" value="1"/>
</dbReference>
<organism evidence="7 8">
    <name type="scientific">Apiospora arundinis</name>
    <dbReference type="NCBI Taxonomy" id="335852"/>
    <lineage>
        <taxon>Eukaryota</taxon>
        <taxon>Fungi</taxon>
        <taxon>Dikarya</taxon>
        <taxon>Ascomycota</taxon>
        <taxon>Pezizomycotina</taxon>
        <taxon>Sordariomycetes</taxon>
        <taxon>Xylariomycetidae</taxon>
        <taxon>Amphisphaeriales</taxon>
        <taxon>Apiosporaceae</taxon>
        <taxon>Apiospora</taxon>
    </lineage>
</organism>
<reference evidence="7 8" key="1">
    <citation type="journal article" date="2024" name="IMA Fungus">
        <title>Apiospora arundinis, a panoply of carbohydrate-active enzymes and secondary metabolites.</title>
        <authorList>
            <person name="Sorensen T."/>
            <person name="Petersen C."/>
            <person name="Muurmann A.T."/>
            <person name="Christiansen J.V."/>
            <person name="Brundto M.L."/>
            <person name="Overgaard C.K."/>
            <person name="Boysen A.T."/>
            <person name="Wollenberg R.D."/>
            <person name="Larsen T.O."/>
            <person name="Sorensen J.L."/>
            <person name="Nielsen K.L."/>
            <person name="Sondergaard T.E."/>
        </authorList>
    </citation>
    <scope>NUCLEOTIDE SEQUENCE [LARGE SCALE GENOMIC DNA]</scope>
    <source>
        <strain evidence="7 8">AAU 773</strain>
    </source>
</reference>
<name>A0ABR2HMY9_9PEZI</name>
<dbReference type="PANTHER" id="PTHR22602:SF0">
    <property type="entry name" value="TRANSFERASE CAF17, MITOCHONDRIAL-RELATED"/>
    <property type="match status" value="1"/>
</dbReference>
<dbReference type="InterPro" id="IPR045179">
    <property type="entry name" value="YgfZ/GcvT"/>
</dbReference>
<keyword evidence="2" id="KW-0809">Transit peptide</keyword>
<evidence type="ECO:0000256" key="2">
    <source>
        <dbReference type="ARBA" id="ARBA00022946"/>
    </source>
</evidence>
<evidence type="ECO:0000313" key="8">
    <source>
        <dbReference type="Proteomes" id="UP001390339"/>
    </source>
</evidence>
<feature type="compositionally biased region" description="Low complexity" evidence="6">
    <location>
        <begin position="1"/>
        <end position="22"/>
    </location>
</feature>
<gene>
    <name evidence="7" type="ORF">PGQ11_015512</name>
</gene>
<dbReference type="GO" id="GO:0016740">
    <property type="term" value="F:transferase activity"/>
    <property type="evidence" value="ECO:0007669"/>
    <property type="project" value="UniProtKB-KW"/>
</dbReference>
<dbReference type="SUPFAM" id="SSF103025">
    <property type="entry name" value="Folate-binding domain"/>
    <property type="match status" value="1"/>
</dbReference>
<evidence type="ECO:0000256" key="1">
    <source>
        <dbReference type="ARBA" id="ARBA00004305"/>
    </source>
</evidence>
<comment type="subcellular location">
    <subcellularLocation>
        <location evidence="1">Mitochondrion matrix</location>
    </subcellularLocation>
</comment>